<dbReference type="InParanoid" id="A0A420XTG9"/>
<keyword evidence="4" id="KW-0969">Cilium</keyword>
<dbReference type="AlphaFoldDB" id="A0A420XTG9"/>
<comment type="caution">
    <text evidence="4">The sequence shown here is derived from an EMBL/GenBank/DDBJ whole genome shotgun (WGS) entry which is preliminary data.</text>
</comment>
<reference evidence="4 5" key="1">
    <citation type="submission" date="2018-10" db="EMBL/GenBank/DDBJ databases">
        <title>Genomic Encyclopedia of Archaeal and Bacterial Type Strains, Phase II (KMG-II): from individual species to whole genera.</title>
        <authorList>
            <person name="Goeker M."/>
        </authorList>
    </citation>
    <scope>NUCLEOTIDE SEQUENCE [LARGE SCALE GENOMIC DNA]</scope>
    <source>
        <strain evidence="4 5">RP-AC37</strain>
    </source>
</reference>
<dbReference type="GO" id="GO:0044781">
    <property type="term" value="P:bacterial-type flagellum organization"/>
    <property type="evidence" value="ECO:0007669"/>
    <property type="project" value="UniProtKB-KW"/>
</dbReference>
<evidence type="ECO:0000256" key="3">
    <source>
        <dbReference type="SAM" id="MobiDB-lite"/>
    </source>
</evidence>
<dbReference type="EMBL" id="RBWV01000009">
    <property type="protein sequence ID" value="RKS80128.1"/>
    <property type="molecule type" value="Genomic_DNA"/>
</dbReference>
<sequence>MAVAPTSSYTPIADVLGAKAPSEQKPKTSNDELDKDAFLKLLVAQLKYQDPSKPMDSSEFMAQTAQFTSVEKLTTIAEGQASMIAASNFQAASSMVGRSVTYPGADNVDVTGVVSSARFSADGPVLRVGDKDVPLTSVKEVTAAPATA</sequence>
<organism evidence="4 5">
    <name type="scientific">Motilibacter peucedani</name>
    <dbReference type="NCBI Taxonomy" id="598650"/>
    <lineage>
        <taxon>Bacteria</taxon>
        <taxon>Bacillati</taxon>
        <taxon>Actinomycetota</taxon>
        <taxon>Actinomycetes</taxon>
        <taxon>Motilibacterales</taxon>
        <taxon>Motilibacteraceae</taxon>
        <taxon>Motilibacter</taxon>
    </lineage>
</organism>
<protein>
    <submittedName>
        <fullName evidence="4">Flagellar basal-body rod modification protein FlgD</fullName>
    </submittedName>
</protein>
<dbReference type="RefSeq" id="WP_121191860.1">
    <property type="nucleotide sequence ID" value="NZ_RBWV01000009.1"/>
</dbReference>
<proteinExistence type="inferred from homology"/>
<gene>
    <name evidence="4" type="ORF">CLV35_0549</name>
</gene>
<name>A0A420XTG9_9ACTN</name>
<keyword evidence="4" id="KW-0282">Flagellum</keyword>
<feature type="compositionally biased region" description="Polar residues" evidence="3">
    <location>
        <begin position="1"/>
        <end position="10"/>
    </location>
</feature>
<dbReference type="InterPro" id="IPR005648">
    <property type="entry name" value="FlgD"/>
</dbReference>
<evidence type="ECO:0000313" key="4">
    <source>
        <dbReference type="EMBL" id="RKS80128.1"/>
    </source>
</evidence>
<dbReference type="Proteomes" id="UP000281955">
    <property type="component" value="Unassembled WGS sequence"/>
</dbReference>
<keyword evidence="4" id="KW-0966">Cell projection</keyword>
<evidence type="ECO:0000256" key="2">
    <source>
        <dbReference type="ARBA" id="ARBA00022795"/>
    </source>
</evidence>
<keyword evidence="5" id="KW-1185">Reference proteome</keyword>
<feature type="compositionally biased region" description="Basic and acidic residues" evidence="3">
    <location>
        <begin position="22"/>
        <end position="32"/>
    </location>
</feature>
<accession>A0A420XTG9</accession>
<dbReference type="Pfam" id="PF03963">
    <property type="entry name" value="FlgD"/>
    <property type="match status" value="1"/>
</dbReference>
<feature type="region of interest" description="Disordered" evidence="3">
    <location>
        <begin position="1"/>
        <end position="32"/>
    </location>
</feature>
<comment type="similarity">
    <text evidence="1">Belongs to the FlgD family.</text>
</comment>
<evidence type="ECO:0000256" key="1">
    <source>
        <dbReference type="ARBA" id="ARBA00010577"/>
    </source>
</evidence>
<keyword evidence="2" id="KW-1005">Bacterial flagellum biogenesis</keyword>
<evidence type="ECO:0000313" key="5">
    <source>
        <dbReference type="Proteomes" id="UP000281955"/>
    </source>
</evidence>
<dbReference type="OrthoDB" id="9785233at2"/>